<keyword evidence="1" id="KW-0812">Transmembrane</keyword>
<dbReference type="AlphaFoldDB" id="A0AAD4HSX6"/>
<feature type="transmembrane region" description="Helical" evidence="1">
    <location>
        <begin position="6"/>
        <end position="27"/>
    </location>
</feature>
<reference evidence="2" key="1">
    <citation type="journal article" date="2020" name="New Phytol.">
        <title>Comparative genomics reveals dynamic genome evolution in host specialist ectomycorrhizal fungi.</title>
        <authorList>
            <person name="Lofgren L.A."/>
            <person name="Nguyen N.H."/>
            <person name="Vilgalys R."/>
            <person name="Ruytinx J."/>
            <person name="Liao H.L."/>
            <person name="Branco S."/>
            <person name="Kuo A."/>
            <person name="LaButti K."/>
            <person name="Lipzen A."/>
            <person name="Andreopoulos W."/>
            <person name="Pangilinan J."/>
            <person name="Riley R."/>
            <person name="Hundley H."/>
            <person name="Na H."/>
            <person name="Barry K."/>
            <person name="Grigoriev I.V."/>
            <person name="Stajich J.E."/>
            <person name="Kennedy P.G."/>
        </authorList>
    </citation>
    <scope>NUCLEOTIDE SEQUENCE</scope>
    <source>
        <strain evidence="2">FC203</strain>
    </source>
</reference>
<dbReference type="RefSeq" id="XP_041231889.1">
    <property type="nucleotide sequence ID" value="XM_041360377.1"/>
</dbReference>
<accession>A0AAD4HSX6</accession>
<organism evidence="2 3">
    <name type="scientific">Suillus fuscotomentosus</name>
    <dbReference type="NCBI Taxonomy" id="1912939"/>
    <lineage>
        <taxon>Eukaryota</taxon>
        <taxon>Fungi</taxon>
        <taxon>Dikarya</taxon>
        <taxon>Basidiomycota</taxon>
        <taxon>Agaricomycotina</taxon>
        <taxon>Agaricomycetes</taxon>
        <taxon>Agaricomycetidae</taxon>
        <taxon>Boletales</taxon>
        <taxon>Suillineae</taxon>
        <taxon>Suillaceae</taxon>
        <taxon>Suillus</taxon>
    </lineage>
</organism>
<sequence>QFSLGIIFGFCIVHTVLGCSATTFFFFCDTSPSHGGGESWWQLLCGGRTMKARLFATHAASTISFTALLIPLV</sequence>
<proteinExistence type="predicted"/>
<keyword evidence="3" id="KW-1185">Reference proteome</keyword>
<protein>
    <submittedName>
        <fullName evidence="2">Uncharacterized protein</fullName>
    </submittedName>
</protein>
<dbReference type="GeneID" id="64654675"/>
<keyword evidence="1" id="KW-0472">Membrane</keyword>
<evidence type="ECO:0000313" key="3">
    <source>
        <dbReference type="Proteomes" id="UP001195769"/>
    </source>
</evidence>
<name>A0AAD4HSX6_9AGAM</name>
<comment type="caution">
    <text evidence="2">The sequence shown here is derived from an EMBL/GenBank/DDBJ whole genome shotgun (WGS) entry which is preliminary data.</text>
</comment>
<gene>
    <name evidence="2" type="ORF">F5891DRAFT_1005034</name>
</gene>
<dbReference type="EMBL" id="JABBWK010000005">
    <property type="protein sequence ID" value="KAG1906314.1"/>
    <property type="molecule type" value="Genomic_DNA"/>
</dbReference>
<feature type="non-terminal residue" evidence="2">
    <location>
        <position position="73"/>
    </location>
</feature>
<keyword evidence="1" id="KW-1133">Transmembrane helix</keyword>
<evidence type="ECO:0000256" key="1">
    <source>
        <dbReference type="SAM" id="Phobius"/>
    </source>
</evidence>
<evidence type="ECO:0000313" key="2">
    <source>
        <dbReference type="EMBL" id="KAG1906314.1"/>
    </source>
</evidence>
<dbReference type="Proteomes" id="UP001195769">
    <property type="component" value="Unassembled WGS sequence"/>
</dbReference>